<dbReference type="AlphaFoldDB" id="A0A200Q3D1"/>
<dbReference type="EMBL" id="MVGT01003194">
    <property type="protein sequence ID" value="OVA04959.1"/>
    <property type="molecule type" value="Genomic_DNA"/>
</dbReference>
<dbReference type="InParanoid" id="A0A200Q3D1"/>
<dbReference type="InterPro" id="IPR032872">
    <property type="entry name" value="WAK_assoc_C"/>
</dbReference>
<gene>
    <name evidence="7" type="ORF">BVC80_1211g19</name>
</gene>
<accession>A0A200Q3D1</accession>
<evidence type="ECO:0000256" key="1">
    <source>
        <dbReference type="ARBA" id="ARBA00004167"/>
    </source>
</evidence>
<reference evidence="7 8" key="1">
    <citation type="journal article" date="2017" name="Mol. Plant">
        <title>The Genome of Medicinal Plant Macleaya cordata Provides New Insights into Benzylisoquinoline Alkaloids Metabolism.</title>
        <authorList>
            <person name="Liu X."/>
            <person name="Liu Y."/>
            <person name="Huang P."/>
            <person name="Ma Y."/>
            <person name="Qing Z."/>
            <person name="Tang Q."/>
            <person name="Cao H."/>
            <person name="Cheng P."/>
            <person name="Zheng Y."/>
            <person name="Yuan Z."/>
            <person name="Zhou Y."/>
            <person name="Liu J."/>
            <person name="Tang Z."/>
            <person name="Zhuo Y."/>
            <person name="Zhang Y."/>
            <person name="Yu L."/>
            <person name="Huang J."/>
            <person name="Yang P."/>
            <person name="Peng Q."/>
            <person name="Zhang J."/>
            <person name="Jiang W."/>
            <person name="Zhang Z."/>
            <person name="Lin K."/>
            <person name="Ro D.K."/>
            <person name="Chen X."/>
            <person name="Xiong X."/>
            <person name="Shang Y."/>
            <person name="Huang S."/>
            <person name="Zeng J."/>
        </authorList>
    </citation>
    <scope>NUCLEOTIDE SEQUENCE [LARGE SCALE GENOMIC DNA]</scope>
    <source>
        <strain evidence="8">cv. BLH2017</strain>
        <tissue evidence="7">Root</tissue>
    </source>
</reference>
<evidence type="ECO:0008006" key="9">
    <source>
        <dbReference type="Google" id="ProtNLM"/>
    </source>
</evidence>
<evidence type="ECO:0000313" key="7">
    <source>
        <dbReference type="EMBL" id="OVA04959.1"/>
    </source>
</evidence>
<sequence length="274" mass="29983">MHLNNLFSASSLFLILSWVRTLMFLLLVQDVPVSFGQENVDSSNCSVLNFTCGDLIKNISYPFWGNLRPPYCGMPGYKLDCLDGGITEIEIVSEKYRVLGIDQGNKIMTITRNDFLGEDDACLADGFDTITPNFTLFNYPPDKLTLNYGCPAFPGSNTFPNKFNCETNETSNTDAYYWSGILASAGINSPPNSVRCWKSIEVPVTVTALRRLSNDPSTTTLSSVLRAGFDVGYSDAGCHDCMKNGGECRYSSASLTCFCPSSVTNRTLCSVPGT</sequence>
<proteinExistence type="predicted"/>
<evidence type="ECO:0000256" key="2">
    <source>
        <dbReference type="ARBA" id="ARBA00022729"/>
    </source>
</evidence>
<dbReference type="PANTHER" id="PTHR33138:SF75">
    <property type="entry name" value="WALL-ASSOCIATED RECEPTOR KINASE GALACTURONAN-BINDING DOMAIN-CONTAINING PROTEIN"/>
    <property type="match status" value="1"/>
</dbReference>
<feature type="domain" description="Wall-associated receptor kinase C-terminal" evidence="6">
    <location>
        <begin position="164"/>
        <end position="260"/>
    </location>
</feature>
<feature type="chain" id="PRO_5012239277" description="Wall-associated receptor kinase galacturonan-binding domain" evidence="4">
    <location>
        <begin position="37"/>
        <end position="274"/>
    </location>
</feature>
<dbReference type="PANTHER" id="PTHR33138">
    <property type="entry name" value="OS01G0690200 PROTEIN"/>
    <property type="match status" value="1"/>
</dbReference>
<comment type="subcellular location">
    <subcellularLocation>
        <location evidence="1">Membrane</location>
        <topology evidence="1">Single-pass membrane protein</topology>
    </subcellularLocation>
</comment>
<comment type="caution">
    <text evidence="7">The sequence shown here is derived from an EMBL/GenBank/DDBJ whole genome shotgun (WGS) entry which is preliminary data.</text>
</comment>
<feature type="domain" description="Wall-associated receptor kinase galacturonan-binding" evidence="5">
    <location>
        <begin position="47"/>
        <end position="111"/>
    </location>
</feature>
<keyword evidence="2 4" id="KW-0732">Signal</keyword>
<evidence type="ECO:0000256" key="3">
    <source>
        <dbReference type="ARBA" id="ARBA00023180"/>
    </source>
</evidence>
<dbReference type="OMA" id="WARCEDD"/>
<dbReference type="OrthoDB" id="4062651at2759"/>
<name>A0A200Q3D1_MACCD</name>
<evidence type="ECO:0000256" key="4">
    <source>
        <dbReference type="SAM" id="SignalP"/>
    </source>
</evidence>
<protein>
    <recommendedName>
        <fullName evidence="9">Wall-associated receptor kinase galacturonan-binding domain</fullName>
    </recommendedName>
</protein>
<keyword evidence="3" id="KW-0325">Glycoprotein</keyword>
<dbReference type="Pfam" id="PF14380">
    <property type="entry name" value="WAK_assoc"/>
    <property type="match status" value="1"/>
</dbReference>
<dbReference type="InterPro" id="IPR025287">
    <property type="entry name" value="WAK_GUB"/>
</dbReference>
<dbReference type="FunCoup" id="A0A200Q3D1">
    <property type="interactions" value="306"/>
</dbReference>
<dbReference type="STRING" id="56857.A0A200Q3D1"/>
<dbReference type="Pfam" id="PF13947">
    <property type="entry name" value="GUB_WAK_bind"/>
    <property type="match status" value="1"/>
</dbReference>
<evidence type="ECO:0000259" key="6">
    <source>
        <dbReference type="Pfam" id="PF14380"/>
    </source>
</evidence>
<evidence type="ECO:0000259" key="5">
    <source>
        <dbReference type="Pfam" id="PF13947"/>
    </source>
</evidence>
<evidence type="ECO:0000313" key="8">
    <source>
        <dbReference type="Proteomes" id="UP000195402"/>
    </source>
</evidence>
<feature type="signal peptide" evidence="4">
    <location>
        <begin position="1"/>
        <end position="36"/>
    </location>
</feature>
<dbReference type="GO" id="GO:0016020">
    <property type="term" value="C:membrane"/>
    <property type="evidence" value="ECO:0007669"/>
    <property type="project" value="UniProtKB-SubCell"/>
</dbReference>
<dbReference type="Proteomes" id="UP000195402">
    <property type="component" value="Unassembled WGS sequence"/>
</dbReference>
<keyword evidence="8" id="KW-1185">Reference proteome</keyword>
<organism evidence="7 8">
    <name type="scientific">Macleaya cordata</name>
    <name type="common">Five-seeded plume-poppy</name>
    <name type="synonym">Bocconia cordata</name>
    <dbReference type="NCBI Taxonomy" id="56857"/>
    <lineage>
        <taxon>Eukaryota</taxon>
        <taxon>Viridiplantae</taxon>
        <taxon>Streptophyta</taxon>
        <taxon>Embryophyta</taxon>
        <taxon>Tracheophyta</taxon>
        <taxon>Spermatophyta</taxon>
        <taxon>Magnoliopsida</taxon>
        <taxon>Ranunculales</taxon>
        <taxon>Papaveraceae</taxon>
        <taxon>Papaveroideae</taxon>
        <taxon>Macleaya</taxon>
    </lineage>
</organism>
<dbReference type="GO" id="GO:0030247">
    <property type="term" value="F:polysaccharide binding"/>
    <property type="evidence" value="ECO:0007669"/>
    <property type="project" value="InterPro"/>
</dbReference>